<evidence type="ECO:0000313" key="2">
    <source>
        <dbReference type="Proteomes" id="UP000596252"/>
    </source>
</evidence>
<name>A0ABX7G651_9GAMM</name>
<dbReference type="Proteomes" id="UP000596252">
    <property type="component" value="Chromosome"/>
</dbReference>
<sequence>MKDSQLVETELKQTLDVLYREGANEEPPEALDAEILALASAHLASPKPEIAVRRGIRRFPYAISSAASLLLLVGLVLTNPQQVFFNTDTVLPEADMLMVPVAEEGMVRTEMNANARTGVSSAPEVFSASPTTTDATAAAQAETTAILKSSAMKSVMEPLALRPDGLADTDDIDLLLASLEDTLAGGGRQQTLQLIEAFIARDYELTAQQQVRFELLQSQLAD</sequence>
<organism evidence="1 2">
    <name type="scientific">Shewanella litorisediminis</name>
    <dbReference type="NCBI Taxonomy" id="1173586"/>
    <lineage>
        <taxon>Bacteria</taxon>
        <taxon>Pseudomonadati</taxon>
        <taxon>Pseudomonadota</taxon>
        <taxon>Gammaproteobacteria</taxon>
        <taxon>Alteromonadales</taxon>
        <taxon>Shewanellaceae</taxon>
        <taxon>Shewanella</taxon>
    </lineage>
</organism>
<dbReference type="EMBL" id="CP069213">
    <property type="protein sequence ID" value="QRH02809.1"/>
    <property type="molecule type" value="Genomic_DNA"/>
</dbReference>
<evidence type="ECO:0008006" key="3">
    <source>
        <dbReference type="Google" id="ProtNLM"/>
    </source>
</evidence>
<accession>A0ABX7G651</accession>
<proteinExistence type="predicted"/>
<keyword evidence="2" id="KW-1185">Reference proteome</keyword>
<evidence type="ECO:0000313" key="1">
    <source>
        <dbReference type="EMBL" id="QRH02809.1"/>
    </source>
</evidence>
<gene>
    <name evidence="1" type="ORF">JQC75_05190</name>
</gene>
<dbReference type="RefSeq" id="WP_203326393.1">
    <property type="nucleotide sequence ID" value="NZ_CP069213.1"/>
</dbReference>
<reference evidence="1 2" key="1">
    <citation type="journal article" date="2012" name="Antonie Van Leeuwenhoek">
        <title>Shewanella litorisediminis sp. nov., a gammaproteobacterium isolated from a tidal flat sediment.</title>
        <authorList>
            <person name="Lee M.H."/>
            <person name="Yoon J.H."/>
        </authorList>
    </citation>
    <scope>NUCLEOTIDE SEQUENCE [LARGE SCALE GENOMIC DNA]</scope>
    <source>
        <strain evidence="1 2">SMK1-12</strain>
    </source>
</reference>
<protein>
    <recommendedName>
        <fullName evidence="3">Anti-sigma factor</fullName>
    </recommendedName>
</protein>